<gene>
    <name evidence="1" type="ORF">F6X95_13915</name>
</gene>
<dbReference type="EMBL" id="VYUT01000033">
    <property type="protein sequence ID" value="KAA9203183.1"/>
    <property type="molecule type" value="Genomic_DNA"/>
</dbReference>
<organism evidence="1 2">
    <name type="scientific">Enterococcus durans</name>
    <dbReference type="NCBI Taxonomy" id="53345"/>
    <lineage>
        <taxon>Bacteria</taxon>
        <taxon>Bacillati</taxon>
        <taxon>Bacillota</taxon>
        <taxon>Bacilli</taxon>
        <taxon>Lactobacillales</taxon>
        <taxon>Enterococcaceae</taxon>
        <taxon>Enterococcus</taxon>
    </lineage>
</organism>
<reference evidence="1 2" key="1">
    <citation type="submission" date="2019-09" db="EMBL/GenBank/DDBJ databases">
        <title>Vancomyinc resistant enterococci isolated from farm animals in Switzerland.</title>
        <authorList>
            <person name="Stevens M.J.A."/>
            <person name="Stephan R."/>
            <person name="Morach M."/>
            <person name="Nuesch-Inderbinen M."/>
        </authorList>
    </citation>
    <scope>NUCLEOTIDE SEQUENCE [LARGE SCALE GENOMIC DNA]</scope>
    <source>
        <strain evidence="1 2">GH27</strain>
    </source>
</reference>
<protein>
    <submittedName>
        <fullName evidence="1">Uncharacterized protein</fullName>
    </submittedName>
</protein>
<dbReference type="AlphaFoldDB" id="A0A5N0YKH0"/>
<comment type="caution">
    <text evidence="1">The sequence shown here is derived from an EMBL/GenBank/DDBJ whole genome shotgun (WGS) entry which is preliminary data.</text>
</comment>
<dbReference type="Proteomes" id="UP000326078">
    <property type="component" value="Unassembled WGS sequence"/>
</dbReference>
<dbReference type="RefSeq" id="WP_034865936.1">
    <property type="nucleotide sequence ID" value="NZ_PTWL01000163.1"/>
</dbReference>
<sequence length="91" mass="10960">MKKEEFYDILDKNPELLREYLQDNLLTKDEAPIYTQQTQASFDTTAKLNSVVRPFFSKQKNGRTTFKLYLKSEMIEYGKTRRRMHKKEDCK</sequence>
<evidence type="ECO:0000313" key="1">
    <source>
        <dbReference type="EMBL" id="KAA9203183.1"/>
    </source>
</evidence>
<accession>A0A5N0YKH0</accession>
<evidence type="ECO:0000313" key="2">
    <source>
        <dbReference type="Proteomes" id="UP000326078"/>
    </source>
</evidence>
<proteinExistence type="predicted"/>
<name>A0A5N0YKH0_9ENTE</name>